<feature type="compositionally biased region" description="Low complexity" evidence="4">
    <location>
        <begin position="25"/>
        <end position="44"/>
    </location>
</feature>
<dbReference type="PROSITE" id="PS51904">
    <property type="entry name" value="GLYCOSYL_HYDROL_F25_2"/>
    <property type="match status" value="1"/>
</dbReference>
<dbReference type="RefSeq" id="WP_141330878.1">
    <property type="nucleotide sequence ID" value="NZ_BJNT01000019.1"/>
</dbReference>
<dbReference type="SUPFAM" id="SSF51445">
    <property type="entry name" value="(Trans)glycosidases"/>
    <property type="match status" value="1"/>
</dbReference>
<dbReference type="EMBL" id="BJNT01000019">
    <property type="protein sequence ID" value="GEC87016.1"/>
    <property type="molecule type" value="Genomic_DNA"/>
</dbReference>
<dbReference type="Pfam" id="PF01183">
    <property type="entry name" value="Glyco_hydro_25"/>
    <property type="match status" value="1"/>
</dbReference>
<evidence type="ECO:0000256" key="5">
    <source>
        <dbReference type="SAM" id="SignalP"/>
    </source>
</evidence>
<dbReference type="GO" id="GO:0003796">
    <property type="term" value="F:lysozyme activity"/>
    <property type="evidence" value="ECO:0007669"/>
    <property type="project" value="InterPro"/>
</dbReference>
<accession>A0A4Y4C4F2</accession>
<feature type="region of interest" description="Disordered" evidence="4">
    <location>
        <begin position="25"/>
        <end position="48"/>
    </location>
</feature>
<evidence type="ECO:0000313" key="7">
    <source>
        <dbReference type="Proteomes" id="UP000319986"/>
    </source>
</evidence>
<dbReference type="PANTHER" id="PTHR34135:SF2">
    <property type="entry name" value="LYSOZYME"/>
    <property type="match status" value="1"/>
</dbReference>
<name>A0A4Y4C4F2_9CORY</name>
<dbReference type="GeneID" id="82888434"/>
<evidence type="ECO:0000256" key="1">
    <source>
        <dbReference type="ARBA" id="ARBA00010646"/>
    </source>
</evidence>
<sequence length="252" mass="26310">MRTPTTVILSLAVAAAAVLAAPSASADSSASGSGPAGSLSPDSAVDGIDVSSHQHNVAPVSDWIQARSAGTDFAYVKATEGTDYVNPNWLGDINLARLTGIRGGNYHFARPSDAPGDAVAQANVFATATIGSPAPTLAPVLDIEDSGGLSPEQLQSWVRDFLNTLKLRTGRDAVIYTYPNFWKSEMGNTAAFADHPLWIADYNGGDSPDVPGGWKTWTIWQTTSTGNVPGVEGPVDRNVFNGNAQGLDRLLG</sequence>
<comment type="similarity">
    <text evidence="1">Belongs to the glycosyl hydrolase 25 family.</text>
</comment>
<dbReference type="SMART" id="SM00641">
    <property type="entry name" value="Glyco_25"/>
    <property type="match status" value="1"/>
</dbReference>
<evidence type="ECO:0000256" key="3">
    <source>
        <dbReference type="ARBA" id="ARBA00023295"/>
    </source>
</evidence>
<keyword evidence="3" id="KW-0326">Glycosidase</keyword>
<proteinExistence type="inferred from homology"/>
<evidence type="ECO:0000313" key="6">
    <source>
        <dbReference type="EMBL" id="GEC87016.1"/>
    </source>
</evidence>
<evidence type="ECO:0000256" key="2">
    <source>
        <dbReference type="ARBA" id="ARBA00022801"/>
    </source>
</evidence>
<dbReference type="InterPro" id="IPR017853">
    <property type="entry name" value="GH"/>
</dbReference>
<dbReference type="InterPro" id="IPR002053">
    <property type="entry name" value="Glyco_hydro_25"/>
</dbReference>
<protein>
    <submittedName>
        <fullName evidence="6">Hydrolase</fullName>
    </submittedName>
</protein>
<keyword evidence="2 6" id="KW-0378">Hydrolase</keyword>
<dbReference type="PANTHER" id="PTHR34135">
    <property type="entry name" value="LYSOZYME"/>
    <property type="match status" value="1"/>
</dbReference>
<feature type="signal peptide" evidence="5">
    <location>
        <begin position="1"/>
        <end position="26"/>
    </location>
</feature>
<dbReference type="Gene3D" id="3.20.20.80">
    <property type="entry name" value="Glycosidases"/>
    <property type="match status" value="1"/>
</dbReference>
<dbReference type="Proteomes" id="UP000319986">
    <property type="component" value="Unassembled WGS sequence"/>
</dbReference>
<dbReference type="InterPro" id="IPR018077">
    <property type="entry name" value="Glyco_hydro_fam25_subgr"/>
</dbReference>
<organism evidence="6 7">
    <name type="scientific">Corynebacterium variabile</name>
    <dbReference type="NCBI Taxonomy" id="1727"/>
    <lineage>
        <taxon>Bacteria</taxon>
        <taxon>Bacillati</taxon>
        <taxon>Actinomycetota</taxon>
        <taxon>Actinomycetes</taxon>
        <taxon>Mycobacteriales</taxon>
        <taxon>Corynebacteriaceae</taxon>
        <taxon>Corynebacterium</taxon>
    </lineage>
</organism>
<reference evidence="6 7" key="1">
    <citation type="submission" date="2019-06" db="EMBL/GenBank/DDBJ databases">
        <title>Whole genome shotgun sequence of Corynebacterium variabile NBRC 15286.</title>
        <authorList>
            <person name="Hosoyama A."/>
            <person name="Uohara A."/>
            <person name="Ohji S."/>
            <person name="Ichikawa N."/>
        </authorList>
    </citation>
    <scope>NUCLEOTIDE SEQUENCE [LARGE SCALE GENOMIC DNA]</scope>
    <source>
        <strain evidence="6 7">NBRC 15286</strain>
    </source>
</reference>
<dbReference type="GO" id="GO:0016998">
    <property type="term" value="P:cell wall macromolecule catabolic process"/>
    <property type="evidence" value="ECO:0007669"/>
    <property type="project" value="InterPro"/>
</dbReference>
<dbReference type="GO" id="GO:0016052">
    <property type="term" value="P:carbohydrate catabolic process"/>
    <property type="evidence" value="ECO:0007669"/>
    <property type="project" value="TreeGrafter"/>
</dbReference>
<feature type="chain" id="PRO_5021307187" evidence="5">
    <location>
        <begin position="27"/>
        <end position="252"/>
    </location>
</feature>
<comment type="caution">
    <text evidence="6">The sequence shown here is derived from an EMBL/GenBank/DDBJ whole genome shotgun (WGS) entry which is preliminary data.</text>
</comment>
<evidence type="ECO:0000256" key="4">
    <source>
        <dbReference type="SAM" id="MobiDB-lite"/>
    </source>
</evidence>
<gene>
    <name evidence="6" type="ORF">CVA01_23300</name>
</gene>
<dbReference type="AlphaFoldDB" id="A0A4Y4C4F2"/>
<dbReference type="GO" id="GO:0009253">
    <property type="term" value="P:peptidoglycan catabolic process"/>
    <property type="evidence" value="ECO:0007669"/>
    <property type="project" value="InterPro"/>
</dbReference>
<keyword evidence="5" id="KW-0732">Signal</keyword>